<evidence type="ECO:0000256" key="1">
    <source>
        <dbReference type="SAM" id="Phobius"/>
    </source>
</evidence>
<proteinExistence type="predicted"/>
<keyword evidence="1" id="KW-1133">Transmembrane helix</keyword>
<dbReference type="RefSeq" id="WP_140964050.1">
    <property type="nucleotide sequence ID" value="NZ_VEVQ02000015.1"/>
</dbReference>
<reference evidence="3" key="1">
    <citation type="submission" date="2019-05" db="EMBL/GenBank/DDBJ databases">
        <title>Flavobacterium profundi sp. nov., isolated from a deep-sea seamount.</title>
        <authorList>
            <person name="Zhang D.-C."/>
        </authorList>
    </citation>
    <scope>NUCLEOTIDE SEQUENCE [LARGE SCALE GENOMIC DNA]</scope>
    <source>
        <strain evidence="3">EC11</strain>
    </source>
</reference>
<keyword evidence="1" id="KW-0472">Membrane</keyword>
<keyword evidence="1" id="KW-0812">Transmembrane</keyword>
<comment type="caution">
    <text evidence="2">The sequence shown here is derived from an EMBL/GenBank/DDBJ whole genome shotgun (WGS) entry which is preliminary data.</text>
</comment>
<organism evidence="2 3">
    <name type="scientific">Flavobacterium jejuense</name>
    <dbReference type="NCBI Taxonomy" id="1544455"/>
    <lineage>
        <taxon>Bacteria</taxon>
        <taxon>Pseudomonadati</taxon>
        <taxon>Bacteroidota</taxon>
        <taxon>Flavobacteriia</taxon>
        <taxon>Flavobacteriales</taxon>
        <taxon>Flavobacteriaceae</taxon>
        <taxon>Flavobacterium</taxon>
    </lineage>
</organism>
<reference evidence="2 3" key="2">
    <citation type="submission" date="2019-05" db="EMBL/GenBank/DDBJ databases">
        <authorList>
            <person name="Lianzixin W."/>
        </authorList>
    </citation>
    <scope>NUCLEOTIDE SEQUENCE [LARGE SCALE GENOMIC DNA]</scope>
    <source>
        <strain evidence="2 3">EC11</strain>
    </source>
</reference>
<dbReference type="Proteomes" id="UP000817854">
    <property type="component" value="Unassembled WGS sequence"/>
</dbReference>
<evidence type="ECO:0000313" key="2">
    <source>
        <dbReference type="EMBL" id="NHN27536.1"/>
    </source>
</evidence>
<sequence>MQNSLFKIFLTILFGFLISVILYHLFTILFIKENEFGYDNRFPKLKGLWNYLYDGYHYEATHLNLLLTFSLGLVLSYQLV</sequence>
<name>A0ABX0IZX9_9FLAO</name>
<evidence type="ECO:0000313" key="3">
    <source>
        <dbReference type="Proteomes" id="UP000817854"/>
    </source>
</evidence>
<accession>A0ABX0IZX9</accession>
<keyword evidence="3" id="KW-1185">Reference proteome</keyword>
<feature type="transmembrane region" description="Helical" evidence="1">
    <location>
        <begin position="6"/>
        <end position="31"/>
    </location>
</feature>
<dbReference type="EMBL" id="VEVQ02000015">
    <property type="protein sequence ID" value="NHN27536.1"/>
    <property type="molecule type" value="Genomic_DNA"/>
</dbReference>
<reference evidence="2 3" key="3">
    <citation type="submission" date="2020-02" db="EMBL/GenBank/DDBJ databases">
        <title>Flavobacterium profundi sp. nov., isolated from a deep-sea seamount.</title>
        <authorList>
            <person name="Zhang D.-C."/>
        </authorList>
    </citation>
    <scope>NUCLEOTIDE SEQUENCE [LARGE SCALE GENOMIC DNA]</scope>
    <source>
        <strain evidence="2 3">EC11</strain>
    </source>
</reference>
<gene>
    <name evidence="2" type="ORF">FIA58_017795</name>
</gene>
<protein>
    <submittedName>
        <fullName evidence="2">Uncharacterized protein</fullName>
    </submittedName>
</protein>